<feature type="non-terminal residue" evidence="2">
    <location>
        <position position="1"/>
    </location>
</feature>
<evidence type="ECO:0000313" key="2">
    <source>
        <dbReference type="EMBL" id="ETJ43507.1"/>
    </source>
</evidence>
<dbReference type="PANTHER" id="PTHR43056">
    <property type="entry name" value="PEPTIDASE S9 PROLYL OLIGOPEPTIDASE"/>
    <property type="match status" value="1"/>
</dbReference>
<dbReference type="InterPro" id="IPR029058">
    <property type="entry name" value="AB_hydrolase_fold"/>
</dbReference>
<reference evidence="2" key="1">
    <citation type="submission" date="2013-12" db="EMBL/GenBank/DDBJ databases">
        <title>A Varibaculum cambriense genome reconstructed from a premature infant gut community with otherwise low bacterial novelty that shifts toward anaerobic metabolism during the third week of life.</title>
        <authorList>
            <person name="Brown C.T."/>
            <person name="Sharon I."/>
            <person name="Thomas B.C."/>
            <person name="Castelle C.J."/>
            <person name="Morowitz M.J."/>
            <person name="Banfield J.F."/>
        </authorList>
    </citation>
    <scope>NUCLEOTIDE SEQUENCE</scope>
</reference>
<organism evidence="2">
    <name type="scientific">human gut metagenome</name>
    <dbReference type="NCBI Taxonomy" id="408170"/>
    <lineage>
        <taxon>unclassified sequences</taxon>
        <taxon>metagenomes</taxon>
        <taxon>organismal metagenomes</taxon>
    </lineage>
</organism>
<gene>
    <name evidence="2" type="ORF">Q604_UNBC02489G0001</name>
</gene>
<feature type="domain" description="Peptidase S9 prolyl oligopeptidase catalytic" evidence="1">
    <location>
        <begin position="38"/>
        <end position="84"/>
    </location>
</feature>
<dbReference type="AlphaFoldDB" id="W1YM03"/>
<comment type="caution">
    <text evidence="2">The sequence shown here is derived from an EMBL/GenBank/DDBJ whole genome shotgun (WGS) entry which is preliminary data.</text>
</comment>
<feature type="non-terminal residue" evidence="2">
    <location>
        <position position="84"/>
    </location>
</feature>
<name>W1YM03_9ZZZZ</name>
<dbReference type="EMBL" id="AZMM01002489">
    <property type="protein sequence ID" value="ETJ43507.1"/>
    <property type="molecule type" value="Genomic_DNA"/>
</dbReference>
<dbReference type="InterPro" id="IPR050585">
    <property type="entry name" value="Xaa-Pro_dipeptidyl-ppase/CocE"/>
</dbReference>
<dbReference type="Gene3D" id="3.40.50.1820">
    <property type="entry name" value="alpha/beta hydrolase"/>
    <property type="match status" value="1"/>
</dbReference>
<dbReference type="InterPro" id="IPR001375">
    <property type="entry name" value="Peptidase_S9_cat"/>
</dbReference>
<dbReference type="GO" id="GO:0008236">
    <property type="term" value="F:serine-type peptidase activity"/>
    <property type="evidence" value="ECO:0007669"/>
    <property type="project" value="InterPro"/>
</dbReference>
<dbReference type="Pfam" id="PF00326">
    <property type="entry name" value="Peptidase_S9"/>
    <property type="match status" value="1"/>
</dbReference>
<evidence type="ECO:0000259" key="1">
    <source>
        <dbReference type="Pfam" id="PF00326"/>
    </source>
</evidence>
<protein>
    <submittedName>
        <fullName evidence="2">Peptidase S9, prolyl oligopeptidase active site region protein</fullName>
    </submittedName>
</protein>
<sequence length="84" mass="9028">HGFFYPPASAGYTGPDGDLPPLIVNVHGGPTAASRPGYDLRVQYWTSRGFAYLDVNYRGSTGYGSSYRKALNGAWGLVDVDDVV</sequence>
<accession>W1YM03</accession>
<dbReference type="PANTHER" id="PTHR43056:SF5">
    <property type="entry name" value="PEPTIDASE S9 PROLYL OLIGOPEPTIDASE CATALYTIC DOMAIN-CONTAINING PROTEIN"/>
    <property type="match status" value="1"/>
</dbReference>
<proteinExistence type="predicted"/>
<dbReference type="SUPFAM" id="SSF53474">
    <property type="entry name" value="alpha/beta-Hydrolases"/>
    <property type="match status" value="1"/>
</dbReference>
<dbReference type="GO" id="GO:0006508">
    <property type="term" value="P:proteolysis"/>
    <property type="evidence" value="ECO:0007669"/>
    <property type="project" value="InterPro"/>
</dbReference>